<comment type="caution">
    <text evidence="1">The sequence shown here is derived from an EMBL/GenBank/DDBJ whole genome shotgun (WGS) entry which is preliminary data.</text>
</comment>
<accession>A0ACB9E6Y2</accession>
<keyword evidence="2" id="KW-1185">Reference proteome</keyword>
<name>A0ACB9E6Y2_9ASTR</name>
<evidence type="ECO:0000313" key="2">
    <source>
        <dbReference type="Proteomes" id="UP001056120"/>
    </source>
</evidence>
<evidence type="ECO:0000313" key="1">
    <source>
        <dbReference type="EMBL" id="KAI3754748.1"/>
    </source>
</evidence>
<dbReference type="EMBL" id="CM042035">
    <property type="protein sequence ID" value="KAI3754748.1"/>
    <property type="molecule type" value="Genomic_DNA"/>
</dbReference>
<sequence>MMFERVVKIQMDGIPIVLREEKTFREIAGLLGKVIEPFEVNLIWNKRAYHIWVKEVEHAWPPALKEPSATATVRDKGVDEEEGAELEEGEFRATPATGNQELQEEVEMIRHIGDAAAPTLHGESQELHVGMDFLCTPRKSRVTEDGIIGGPDHLGPSNQVGLPSVVSSRKKAPFLPKPMLE</sequence>
<gene>
    <name evidence="1" type="ORF">L1987_54538</name>
</gene>
<organism evidence="1 2">
    <name type="scientific">Smallanthus sonchifolius</name>
    <dbReference type="NCBI Taxonomy" id="185202"/>
    <lineage>
        <taxon>Eukaryota</taxon>
        <taxon>Viridiplantae</taxon>
        <taxon>Streptophyta</taxon>
        <taxon>Embryophyta</taxon>
        <taxon>Tracheophyta</taxon>
        <taxon>Spermatophyta</taxon>
        <taxon>Magnoliopsida</taxon>
        <taxon>eudicotyledons</taxon>
        <taxon>Gunneridae</taxon>
        <taxon>Pentapetalae</taxon>
        <taxon>asterids</taxon>
        <taxon>campanulids</taxon>
        <taxon>Asterales</taxon>
        <taxon>Asteraceae</taxon>
        <taxon>Asteroideae</taxon>
        <taxon>Heliantheae alliance</taxon>
        <taxon>Millerieae</taxon>
        <taxon>Smallanthus</taxon>
    </lineage>
</organism>
<protein>
    <submittedName>
        <fullName evidence="1">Uncharacterized protein</fullName>
    </submittedName>
</protein>
<reference evidence="2" key="1">
    <citation type="journal article" date="2022" name="Mol. Ecol. Resour.">
        <title>The genomes of chicory, endive, great burdock and yacon provide insights into Asteraceae palaeo-polyploidization history and plant inulin production.</title>
        <authorList>
            <person name="Fan W."/>
            <person name="Wang S."/>
            <person name="Wang H."/>
            <person name="Wang A."/>
            <person name="Jiang F."/>
            <person name="Liu H."/>
            <person name="Zhao H."/>
            <person name="Xu D."/>
            <person name="Zhang Y."/>
        </authorList>
    </citation>
    <scope>NUCLEOTIDE SEQUENCE [LARGE SCALE GENOMIC DNA]</scope>
    <source>
        <strain evidence="2">cv. Yunnan</strain>
    </source>
</reference>
<reference evidence="1 2" key="2">
    <citation type="journal article" date="2022" name="Mol. Ecol. Resour.">
        <title>The genomes of chicory, endive, great burdock and yacon provide insights into Asteraceae paleo-polyploidization history and plant inulin production.</title>
        <authorList>
            <person name="Fan W."/>
            <person name="Wang S."/>
            <person name="Wang H."/>
            <person name="Wang A."/>
            <person name="Jiang F."/>
            <person name="Liu H."/>
            <person name="Zhao H."/>
            <person name="Xu D."/>
            <person name="Zhang Y."/>
        </authorList>
    </citation>
    <scope>NUCLEOTIDE SEQUENCE [LARGE SCALE GENOMIC DNA]</scope>
    <source>
        <strain evidence="2">cv. Yunnan</strain>
        <tissue evidence="1">Leaves</tissue>
    </source>
</reference>
<proteinExistence type="predicted"/>
<dbReference type="Proteomes" id="UP001056120">
    <property type="component" value="Linkage Group LG18"/>
</dbReference>